<dbReference type="GO" id="GO:0004252">
    <property type="term" value="F:serine-type endopeptidase activity"/>
    <property type="evidence" value="ECO:0007669"/>
    <property type="project" value="InterPro"/>
</dbReference>
<sequence length="252" mass="27745">MSPTAFIVMVGALDSAFNGSSSPHGARNCGQSFNLAKIIRHPQYDHGTLGNDIAVLILDRDIDINAQCSCPVCLPTKEPSVGEWCVNSGYGQESDSGSNDRVPLPLKFIYQQILKNFGPKCHYTGGQDGNNFLCAGGIVGTDNCYGDSGGPLVCFDMTTKSYYQSGVVSFGVGNKIYFTTFVKQQLKTSSLSSVPFLTWMTGCREMWIRTRIPVHQCLQIFGFHTKRCKWEPGYLTSRLKRSFGKHGVRLGR</sequence>
<evidence type="ECO:0000256" key="4">
    <source>
        <dbReference type="ARBA" id="ARBA00022801"/>
    </source>
</evidence>
<evidence type="ECO:0000256" key="2">
    <source>
        <dbReference type="ARBA" id="ARBA00022525"/>
    </source>
</evidence>
<dbReference type="STRING" id="947166.A0A1D1VXJ7"/>
<dbReference type="Gene3D" id="2.40.10.10">
    <property type="entry name" value="Trypsin-like serine proteases"/>
    <property type="match status" value="2"/>
</dbReference>
<evidence type="ECO:0000256" key="3">
    <source>
        <dbReference type="ARBA" id="ARBA00022670"/>
    </source>
</evidence>
<gene>
    <name evidence="7" type="primary">RvY_16181</name>
    <name evidence="7" type="synonym">RvY_16181.2</name>
    <name evidence="7" type="ORF">RvY_16181-2</name>
</gene>
<organism evidence="7 8">
    <name type="scientific">Ramazzottius varieornatus</name>
    <name type="common">Water bear</name>
    <name type="synonym">Tardigrade</name>
    <dbReference type="NCBI Taxonomy" id="947166"/>
    <lineage>
        <taxon>Eukaryota</taxon>
        <taxon>Metazoa</taxon>
        <taxon>Ecdysozoa</taxon>
        <taxon>Tardigrada</taxon>
        <taxon>Eutardigrada</taxon>
        <taxon>Parachela</taxon>
        <taxon>Hypsibioidea</taxon>
        <taxon>Ramazzottiidae</taxon>
        <taxon>Ramazzottius</taxon>
    </lineage>
</organism>
<evidence type="ECO:0000259" key="6">
    <source>
        <dbReference type="PROSITE" id="PS50240"/>
    </source>
</evidence>
<comment type="subcellular location">
    <subcellularLocation>
        <location evidence="1">Secreted</location>
    </subcellularLocation>
</comment>
<evidence type="ECO:0000313" key="7">
    <source>
        <dbReference type="EMBL" id="GAV06152.1"/>
    </source>
</evidence>
<dbReference type="SMART" id="SM00020">
    <property type="entry name" value="Tryp_SPc"/>
    <property type="match status" value="1"/>
</dbReference>
<keyword evidence="8" id="KW-1185">Reference proteome</keyword>
<protein>
    <recommendedName>
        <fullName evidence="6">Peptidase S1 domain-containing protein</fullName>
    </recommendedName>
</protein>
<dbReference type="InterPro" id="IPR043504">
    <property type="entry name" value="Peptidase_S1_PA_chymotrypsin"/>
</dbReference>
<evidence type="ECO:0000313" key="8">
    <source>
        <dbReference type="Proteomes" id="UP000186922"/>
    </source>
</evidence>
<comment type="caution">
    <text evidence="7">The sequence shown here is derived from an EMBL/GenBank/DDBJ whole genome shotgun (WGS) entry which is preliminary data.</text>
</comment>
<evidence type="ECO:0000256" key="1">
    <source>
        <dbReference type="ARBA" id="ARBA00004613"/>
    </source>
</evidence>
<keyword evidence="4" id="KW-0378">Hydrolase</keyword>
<keyword evidence="5" id="KW-0720">Serine protease</keyword>
<keyword evidence="3" id="KW-0645">Protease</keyword>
<dbReference type="InterPro" id="IPR050127">
    <property type="entry name" value="Serine_Proteases_S1"/>
</dbReference>
<proteinExistence type="predicted"/>
<dbReference type="AlphaFoldDB" id="A0A1D1VXJ7"/>
<reference evidence="7 8" key="1">
    <citation type="journal article" date="2016" name="Nat. Commun.">
        <title>Extremotolerant tardigrade genome and improved radiotolerance of human cultured cells by tardigrade-unique protein.</title>
        <authorList>
            <person name="Hashimoto T."/>
            <person name="Horikawa D.D."/>
            <person name="Saito Y."/>
            <person name="Kuwahara H."/>
            <person name="Kozuka-Hata H."/>
            <person name="Shin-I T."/>
            <person name="Minakuchi Y."/>
            <person name="Ohishi K."/>
            <person name="Motoyama A."/>
            <person name="Aizu T."/>
            <person name="Enomoto A."/>
            <person name="Kondo K."/>
            <person name="Tanaka S."/>
            <person name="Hara Y."/>
            <person name="Koshikawa S."/>
            <person name="Sagara H."/>
            <person name="Miura T."/>
            <person name="Yokobori S."/>
            <person name="Miyagawa K."/>
            <person name="Suzuki Y."/>
            <person name="Kubo T."/>
            <person name="Oyama M."/>
            <person name="Kohara Y."/>
            <person name="Fujiyama A."/>
            <person name="Arakawa K."/>
            <person name="Katayama T."/>
            <person name="Toyoda A."/>
            <person name="Kunieda T."/>
        </authorList>
    </citation>
    <scope>NUCLEOTIDE SEQUENCE [LARGE SCALE GENOMIC DNA]</scope>
    <source>
        <strain evidence="7 8">YOKOZUNA-1</strain>
    </source>
</reference>
<dbReference type="GO" id="GO:0005615">
    <property type="term" value="C:extracellular space"/>
    <property type="evidence" value="ECO:0007669"/>
    <property type="project" value="TreeGrafter"/>
</dbReference>
<dbReference type="GO" id="GO:0006508">
    <property type="term" value="P:proteolysis"/>
    <property type="evidence" value="ECO:0007669"/>
    <property type="project" value="UniProtKB-KW"/>
</dbReference>
<evidence type="ECO:0000256" key="5">
    <source>
        <dbReference type="ARBA" id="ARBA00022825"/>
    </source>
</evidence>
<dbReference type="InterPro" id="IPR009003">
    <property type="entry name" value="Peptidase_S1_PA"/>
</dbReference>
<dbReference type="PANTHER" id="PTHR24264:SF65">
    <property type="entry name" value="SRCR DOMAIN-CONTAINING PROTEIN"/>
    <property type="match status" value="1"/>
</dbReference>
<dbReference type="OrthoDB" id="10059102at2759"/>
<dbReference type="PROSITE" id="PS50240">
    <property type="entry name" value="TRYPSIN_DOM"/>
    <property type="match status" value="1"/>
</dbReference>
<keyword evidence="2" id="KW-0964">Secreted</keyword>
<dbReference type="PANTHER" id="PTHR24264">
    <property type="entry name" value="TRYPSIN-RELATED"/>
    <property type="match status" value="1"/>
</dbReference>
<dbReference type="InterPro" id="IPR001314">
    <property type="entry name" value="Peptidase_S1A"/>
</dbReference>
<dbReference type="PRINTS" id="PR00722">
    <property type="entry name" value="CHYMOTRYPSIN"/>
</dbReference>
<dbReference type="Proteomes" id="UP000186922">
    <property type="component" value="Unassembled WGS sequence"/>
</dbReference>
<dbReference type="EMBL" id="BDGG01000013">
    <property type="protein sequence ID" value="GAV06152.1"/>
    <property type="molecule type" value="Genomic_DNA"/>
</dbReference>
<dbReference type="Pfam" id="PF00089">
    <property type="entry name" value="Trypsin"/>
    <property type="match status" value="1"/>
</dbReference>
<dbReference type="InterPro" id="IPR001254">
    <property type="entry name" value="Trypsin_dom"/>
</dbReference>
<accession>A0A1D1VXJ7</accession>
<name>A0A1D1VXJ7_RAMVA</name>
<dbReference type="SUPFAM" id="SSF50494">
    <property type="entry name" value="Trypsin-like serine proteases"/>
    <property type="match status" value="1"/>
</dbReference>
<feature type="domain" description="Peptidase S1" evidence="6">
    <location>
        <begin position="1"/>
        <end position="205"/>
    </location>
</feature>